<proteinExistence type="predicted"/>
<organism evidence="1 2">
    <name type="scientific">Parelaphostrongylus tenuis</name>
    <name type="common">Meningeal worm</name>
    <dbReference type="NCBI Taxonomy" id="148309"/>
    <lineage>
        <taxon>Eukaryota</taxon>
        <taxon>Metazoa</taxon>
        <taxon>Ecdysozoa</taxon>
        <taxon>Nematoda</taxon>
        <taxon>Chromadorea</taxon>
        <taxon>Rhabditida</taxon>
        <taxon>Rhabditina</taxon>
        <taxon>Rhabditomorpha</taxon>
        <taxon>Strongyloidea</taxon>
        <taxon>Metastrongylidae</taxon>
        <taxon>Parelaphostrongylus</taxon>
    </lineage>
</organism>
<dbReference type="Proteomes" id="UP001196413">
    <property type="component" value="Unassembled WGS sequence"/>
</dbReference>
<dbReference type="EMBL" id="JAHQIW010000057">
    <property type="protein sequence ID" value="KAJ1345730.1"/>
    <property type="molecule type" value="Genomic_DNA"/>
</dbReference>
<protein>
    <submittedName>
        <fullName evidence="1">Uncharacterized protein</fullName>
    </submittedName>
</protein>
<dbReference type="AlphaFoldDB" id="A0AAD5QFH8"/>
<name>A0AAD5QFH8_PARTN</name>
<gene>
    <name evidence="1" type="ORF">KIN20_000326</name>
</gene>
<evidence type="ECO:0000313" key="2">
    <source>
        <dbReference type="Proteomes" id="UP001196413"/>
    </source>
</evidence>
<accession>A0AAD5QFH8</accession>
<comment type="caution">
    <text evidence="1">The sequence shown here is derived from an EMBL/GenBank/DDBJ whole genome shotgun (WGS) entry which is preliminary data.</text>
</comment>
<evidence type="ECO:0000313" key="1">
    <source>
        <dbReference type="EMBL" id="KAJ1345730.1"/>
    </source>
</evidence>
<keyword evidence="2" id="KW-1185">Reference proteome</keyword>
<reference evidence="1" key="1">
    <citation type="submission" date="2021-06" db="EMBL/GenBank/DDBJ databases">
        <title>Parelaphostrongylus tenuis whole genome reference sequence.</title>
        <authorList>
            <person name="Garwood T.J."/>
            <person name="Larsen P.A."/>
            <person name="Fountain-Jones N.M."/>
            <person name="Garbe J.R."/>
            <person name="Macchietto M.G."/>
            <person name="Kania S.A."/>
            <person name="Gerhold R.W."/>
            <person name="Richards J.E."/>
            <person name="Wolf T.M."/>
        </authorList>
    </citation>
    <scope>NUCLEOTIDE SEQUENCE</scope>
    <source>
        <strain evidence="1">MNPRO001-30</strain>
        <tissue evidence="1">Meninges</tissue>
    </source>
</reference>
<sequence>MGIFHAHDLLENDNELFSLYIKSQTCVMTALFLMEFAAHRTGRHSKLILRATAEMSKSFEVEISLNNSTTHYRESTSKLAHNFSTQLHK</sequence>